<evidence type="ECO:0000256" key="1">
    <source>
        <dbReference type="ARBA" id="ARBA00022670"/>
    </source>
</evidence>
<proteinExistence type="predicted"/>
<evidence type="ECO:0000313" key="4">
    <source>
        <dbReference type="Proteomes" id="UP001374535"/>
    </source>
</evidence>
<dbReference type="Pfam" id="PF25597">
    <property type="entry name" value="SH3_retrovirus"/>
    <property type="match status" value="1"/>
</dbReference>
<keyword evidence="4" id="KW-1185">Reference proteome</keyword>
<reference evidence="3 4" key="1">
    <citation type="journal article" date="2023" name="Life. Sci Alliance">
        <title>Evolutionary insights into 3D genome organization and epigenetic landscape of Vigna mungo.</title>
        <authorList>
            <person name="Junaid A."/>
            <person name="Singh B."/>
            <person name="Bhatia S."/>
        </authorList>
    </citation>
    <scope>NUCLEOTIDE SEQUENCE [LARGE SCALE GENOMIC DNA]</scope>
    <source>
        <strain evidence="3">Urdbean</strain>
    </source>
</reference>
<name>A0AAQ3RXW3_VIGMU</name>
<dbReference type="AlphaFoldDB" id="A0AAQ3RXW3"/>
<dbReference type="GO" id="GO:0015074">
    <property type="term" value="P:DNA integration"/>
    <property type="evidence" value="ECO:0007669"/>
    <property type="project" value="InterPro"/>
</dbReference>
<dbReference type="InterPro" id="IPR054722">
    <property type="entry name" value="PolX-like_BBD"/>
</dbReference>
<dbReference type="Pfam" id="PF13976">
    <property type="entry name" value="gag_pre-integrs"/>
    <property type="match status" value="1"/>
</dbReference>
<accession>A0AAQ3RXW3</accession>
<sequence>MALIKPTNDTGSASTNQISSIVSTSTATGKTIFGLNSHKEKGTWILDSGAKDHVVSSLNLFQSYEKINPITINLPNGMKTKATHKGVIQTYDKIILKDVLFILDFCYNLISISKLVAHNHLCLTFNNTVCSIQDMTTNKKIGSVNSHASLYIFSDSNNIQQHLNNSANIHQICKVRCNNLWHNRLGHMFDRRLDILKQKYHCIDSRFDKCNACHSAKQKRLPFPSSTAYALHPFDVIHVDIWGPCSVVSLHSHKYFLTIIDDHTRYTWVHLMKTKSETRQHLIHFIAYVKNQFKTTIKVIRSDNGSEFNMHDYYKTEGIFHQTSCNETPQQNGIAERKHQHLLNVTRALIFYCNISIQFWTYALNYATLLINIMPTPFLQDSSPYDRLYKKDFDISRLKVFGCLCYVSTLQANRKKLDPRAKPSLFFGIHPTTKGYITYDLDKHDIKISRNVIFYETDFPDKNSTIADNLHVPLPLNNNQIVL</sequence>
<dbReference type="Pfam" id="PF00665">
    <property type="entry name" value="rve"/>
    <property type="match status" value="1"/>
</dbReference>
<feature type="domain" description="Integrase catalytic" evidence="2">
    <location>
        <begin position="229"/>
        <end position="392"/>
    </location>
</feature>
<dbReference type="GO" id="GO:0008233">
    <property type="term" value="F:peptidase activity"/>
    <property type="evidence" value="ECO:0007669"/>
    <property type="project" value="UniProtKB-KW"/>
</dbReference>
<evidence type="ECO:0000259" key="2">
    <source>
        <dbReference type="PROSITE" id="PS50994"/>
    </source>
</evidence>
<dbReference type="Gene3D" id="3.30.420.10">
    <property type="entry name" value="Ribonuclease H-like superfamily/Ribonuclease H"/>
    <property type="match status" value="1"/>
</dbReference>
<dbReference type="SUPFAM" id="SSF53098">
    <property type="entry name" value="Ribonuclease H-like"/>
    <property type="match status" value="1"/>
</dbReference>
<dbReference type="PROSITE" id="PS50994">
    <property type="entry name" value="INTEGRASE"/>
    <property type="match status" value="1"/>
</dbReference>
<dbReference type="InterPro" id="IPR057670">
    <property type="entry name" value="SH3_retrovirus"/>
</dbReference>
<evidence type="ECO:0000313" key="3">
    <source>
        <dbReference type="EMBL" id="WVZ09093.1"/>
    </source>
</evidence>
<dbReference type="Pfam" id="PF22936">
    <property type="entry name" value="Pol_BBD"/>
    <property type="match status" value="1"/>
</dbReference>
<dbReference type="InterPro" id="IPR025724">
    <property type="entry name" value="GAG-pre-integrase_dom"/>
</dbReference>
<dbReference type="EMBL" id="CP144695">
    <property type="protein sequence ID" value="WVZ09093.1"/>
    <property type="molecule type" value="Genomic_DNA"/>
</dbReference>
<organism evidence="3 4">
    <name type="scientific">Vigna mungo</name>
    <name type="common">Black gram</name>
    <name type="synonym">Phaseolus mungo</name>
    <dbReference type="NCBI Taxonomy" id="3915"/>
    <lineage>
        <taxon>Eukaryota</taxon>
        <taxon>Viridiplantae</taxon>
        <taxon>Streptophyta</taxon>
        <taxon>Embryophyta</taxon>
        <taxon>Tracheophyta</taxon>
        <taxon>Spermatophyta</taxon>
        <taxon>Magnoliopsida</taxon>
        <taxon>eudicotyledons</taxon>
        <taxon>Gunneridae</taxon>
        <taxon>Pentapetalae</taxon>
        <taxon>rosids</taxon>
        <taxon>fabids</taxon>
        <taxon>Fabales</taxon>
        <taxon>Fabaceae</taxon>
        <taxon>Papilionoideae</taxon>
        <taxon>50 kb inversion clade</taxon>
        <taxon>NPAAA clade</taxon>
        <taxon>indigoferoid/millettioid clade</taxon>
        <taxon>Phaseoleae</taxon>
        <taxon>Vigna</taxon>
    </lineage>
</organism>
<dbReference type="PANTHER" id="PTHR42648:SF31">
    <property type="entry name" value="RNA-DIRECTED DNA POLYMERASE"/>
    <property type="match status" value="1"/>
</dbReference>
<dbReference type="GO" id="GO:0003676">
    <property type="term" value="F:nucleic acid binding"/>
    <property type="evidence" value="ECO:0007669"/>
    <property type="project" value="InterPro"/>
</dbReference>
<dbReference type="Proteomes" id="UP001374535">
    <property type="component" value="Chromosome 6"/>
</dbReference>
<dbReference type="InterPro" id="IPR012337">
    <property type="entry name" value="RNaseH-like_sf"/>
</dbReference>
<protein>
    <recommendedName>
        <fullName evidence="2">Integrase catalytic domain-containing protein</fullName>
    </recommendedName>
</protein>
<dbReference type="PANTHER" id="PTHR42648">
    <property type="entry name" value="TRANSPOSASE, PUTATIVE-RELATED"/>
    <property type="match status" value="1"/>
</dbReference>
<dbReference type="InterPro" id="IPR039537">
    <property type="entry name" value="Retrotran_Ty1/copia-like"/>
</dbReference>
<dbReference type="InterPro" id="IPR036397">
    <property type="entry name" value="RNaseH_sf"/>
</dbReference>
<keyword evidence="1" id="KW-0645">Protease</keyword>
<dbReference type="GO" id="GO:0006508">
    <property type="term" value="P:proteolysis"/>
    <property type="evidence" value="ECO:0007669"/>
    <property type="project" value="UniProtKB-KW"/>
</dbReference>
<gene>
    <name evidence="3" type="ORF">V8G54_022439</name>
</gene>
<dbReference type="InterPro" id="IPR001584">
    <property type="entry name" value="Integrase_cat-core"/>
</dbReference>
<keyword evidence="1" id="KW-0378">Hydrolase</keyword>